<feature type="compositionally biased region" description="Low complexity" evidence="1">
    <location>
        <begin position="689"/>
        <end position="703"/>
    </location>
</feature>
<feature type="compositionally biased region" description="Low complexity" evidence="1">
    <location>
        <begin position="526"/>
        <end position="536"/>
    </location>
</feature>
<feature type="compositionally biased region" description="Low complexity" evidence="1">
    <location>
        <begin position="710"/>
        <end position="723"/>
    </location>
</feature>
<evidence type="ECO:0000256" key="1">
    <source>
        <dbReference type="SAM" id="MobiDB-lite"/>
    </source>
</evidence>
<feature type="compositionally biased region" description="Low complexity" evidence="1">
    <location>
        <begin position="825"/>
        <end position="838"/>
    </location>
</feature>
<feature type="compositionally biased region" description="Low complexity" evidence="1">
    <location>
        <begin position="456"/>
        <end position="482"/>
    </location>
</feature>
<protein>
    <submittedName>
        <fullName evidence="2">Uncharacterized protein</fullName>
    </submittedName>
</protein>
<feature type="compositionally biased region" description="Basic and acidic residues" evidence="1">
    <location>
        <begin position="542"/>
        <end position="556"/>
    </location>
</feature>
<reference evidence="2" key="1">
    <citation type="submission" date="2020-11" db="EMBL/GenBank/DDBJ databases">
        <title>Chlorella ohadii genome sequencing and assembly.</title>
        <authorList>
            <person name="Murik O."/>
            <person name="Treves H."/>
            <person name="Kedem I."/>
            <person name="Shotland Y."/>
            <person name="Kaplan A."/>
        </authorList>
    </citation>
    <scope>NUCLEOTIDE SEQUENCE</scope>
    <source>
        <strain evidence="2">1</strain>
    </source>
</reference>
<dbReference type="Proteomes" id="UP001205105">
    <property type="component" value="Unassembled WGS sequence"/>
</dbReference>
<dbReference type="PANTHER" id="PTHR35310:SF1">
    <property type="entry name" value="CELL WALL INTEGRITY_STRESS RESPONSE COMPONENT-LIKE PROTEIN"/>
    <property type="match status" value="1"/>
</dbReference>
<dbReference type="CDD" id="cd04508">
    <property type="entry name" value="Tudor_SF"/>
    <property type="match status" value="1"/>
</dbReference>
<comment type="caution">
    <text evidence="2">The sequence shown here is derived from an EMBL/GenBank/DDBJ whole genome shotgun (WGS) entry which is preliminary data.</text>
</comment>
<dbReference type="PANTHER" id="PTHR35310">
    <property type="entry name" value="CELL WALL INTEGRITY/STRESS RESPONSE COMPONENT-LIKE PROTEIN"/>
    <property type="match status" value="1"/>
</dbReference>
<feature type="compositionally biased region" description="Low complexity" evidence="1">
    <location>
        <begin position="290"/>
        <end position="325"/>
    </location>
</feature>
<gene>
    <name evidence="2" type="ORF">COHA_002682</name>
</gene>
<feature type="compositionally biased region" description="Low complexity" evidence="1">
    <location>
        <begin position="730"/>
        <end position="745"/>
    </location>
</feature>
<feature type="compositionally biased region" description="Polar residues" evidence="1">
    <location>
        <begin position="615"/>
        <end position="628"/>
    </location>
</feature>
<name>A0AAD5H4A4_9CHLO</name>
<organism evidence="2 3">
    <name type="scientific">Chlorella ohadii</name>
    <dbReference type="NCBI Taxonomy" id="2649997"/>
    <lineage>
        <taxon>Eukaryota</taxon>
        <taxon>Viridiplantae</taxon>
        <taxon>Chlorophyta</taxon>
        <taxon>core chlorophytes</taxon>
        <taxon>Trebouxiophyceae</taxon>
        <taxon>Chlorellales</taxon>
        <taxon>Chlorellaceae</taxon>
        <taxon>Chlorella clade</taxon>
        <taxon>Chlorella</taxon>
    </lineage>
</organism>
<dbReference type="AlphaFoldDB" id="A0AAD5H4A4"/>
<feature type="compositionally biased region" description="Low complexity" evidence="1">
    <location>
        <begin position="494"/>
        <end position="507"/>
    </location>
</feature>
<dbReference type="EMBL" id="JADXDR010000036">
    <property type="protein sequence ID" value="KAI7843784.1"/>
    <property type="molecule type" value="Genomic_DNA"/>
</dbReference>
<feature type="region of interest" description="Disordered" evidence="1">
    <location>
        <begin position="240"/>
        <end position="866"/>
    </location>
</feature>
<feature type="compositionally biased region" description="Low complexity" evidence="1">
    <location>
        <begin position="557"/>
        <end position="594"/>
    </location>
</feature>
<feature type="compositionally biased region" description="Low complexity" evidence="1">
    <location>
        <begin position="807"/>
        <end position="817"/>
    </location>
</feature>
<evidence type="ECO:0000313" key="3">
    <source>
        <dbReference type="Proteomes" id="UP001205105"/>
    </source>
</evidence>
<evidence type="ECO:0000313" key="2">
    <source>
        <dbReference type="EMBL" id="KAI7843784.1"/>
    </source>
</evidence>
<keyword evidence="3" id="KW-1185">Reference proteome</keyword>
<accession>A0AAD5H4A4</accession>
<proteinExistence type="predicted"/>
<feature type="compositionally biased region" description="Low complexity" evidence="1">
    <location>
        <begin position="249"/>
        <end position="271"/>
    </location>
</feature>
<sequence>MLQARAAWRLLHGPDSSQEPVAIMLPKLERRELPVNSPEAKAAAAAAAAARLERAEAAAQAAALRAASLAGASGLPYRPPEGLTVDLSGVDVADLSELERQVEVVRRAQEARQAAAAAAAAAAQAAAGSGQLPPPAETPPTVLPLVALFGEGYQARGPSAATPPKSWLLKAKDLKAGLQGKLVQTLWPDEGQWWPAVVLHVSLADKSLTLLYETGDEEEVQFPLMVQAAEVAWLLGPSGAATPRAAVHSPSPNRTSPQQQQQGGTPPSSGRRQPSAGRPKSPQHGSTASAPAAEPAPAAAQQAEQQVQHPRAASGEAGLSGSLGEPAGGPVQHGWPPLGEAMDLDGDVRGSSPQLLGDSGPVGTSSEGTGALLPPLSVGGAHGFGSSTRLGGHRGSELLLVDNPAFGGLGMLPSMHLDSPAEPPQQQAVAAEQERQKQEDEEEQQPQQEEPPPPQQEQTQQQQEQPQPVAADQQEELAAAAEQEQRDPAQHSDGQQQEQLGEQQADGEGPDAGSQQPVERKEQHPEAQQQGQATAAPPQPQPEEHTAAPPELEHQAELQAAEQQLPPQSQPSQQQPGSQLGSEHAATTEQQAAEGRTEAEHQPTPVESPALVPPLQQSVPPEQQTSTGPAEPARCCADGQCSKHGDTPCLPDAKAGKEAEAAQAAEDDPAGQVGSDAPDSAGAEQADSPTAAGQAAAGVPAPAAEEETEAPQAATPPAAQQEAPQPPAAAAPAAAVGEAQEQPAQLSAVELAQQEDAVQEAAGGPAGQSPPLQQQAEEPDGQPPPPPAPEEQPPPAPPQEKPPSPPADSQQGAAEQPGPAPEQPEPAAEQPGSPAEQPGPAGELAPAHSDDSPADQLPPPLAAAAAQPPEGFRLASAWELLELGEGAAGQPLAVATLPSGGWQLALVRQCSAAHGLLQVQFEHEGMLLMAQEEGATFLLSVPLNGSPPS</sequence>
<feature type="compositionally biased region" description="Pro residues" evidence="1">
    <location>
        <begin position="781"/>
        <end position="806"/>
    </location>
</feature>